<organism evidence="2 3">
    <name type="scientific">Rubrivirga litoralis</name>
    <dbReference type="NCBI Taxonomy" id="3075598"/>
    <lineage>
        <taxon>Bacteria</taxon>
        <taxon>Pseudomonadati</taxon>
        <taxon>Rhodothermota</taxon>
        <taxon>Rhodothermia</taxon>
        <taxon>Rhodothermales</taxon>
        <taxon>Rubricoccaceae</taxon>
        <taxon>Rubrivirga</taxon>
    </lineage>
</organism>
<evidence type="ECO:0008006" key="4">
    <source>
        <dbReference type="Google" id="ProtNLM"/>
    </source>
</evidence>
<dbReference type="PROSITE" id="PS51257">
    <property type="entry name" value="PROKAR_LIPOPROTEIN"/>
    <property type="match status" value="1"/>
</dbReference>
<evidence type="ECO:0000313" key="2">
    <source>
        <dbReference type="EMBL" id="MDT0630410.1"/>
    </source>
</evidence>
<gene>
    <name evidence="2" type="ORF">RM540_01510</name>
</gene>
<dbReference type="Proteomes" id="UP001267426">
    <property type="component" value="Unassembled WGS sequence"/>
</dbReference>
<dbReference type="RefSeq" id="WP_311661494.1">
    <property type="nucleotide sequence ID" value="NZ_JAVRHT010000002.1"/>
</dbReference>
<protein>
    <recommendedName>
        <fullName evidence="4">Secreted protein</fullName>
    </recommendedName>
</protein>
<evidence type="ECO:0000256" key="1">
    <source>
        <dbReference type="SAM" id="MobiDB-lite"/>
    </source>
</evidence>
<proteinExistence type="predicted"/>
<feature type="compositionally biased region" description="Basic and acidic residues" evidence="1">
    <location>
        <begin position="59"/>
        <end position="72"/>
    </location>
</feature>
<accession>A0ABU3BMF2</accession>
<keyword evidence="3" id="KW-1185">Reference proteome</keyword>
<feature type="compositionally biased region" description="Acidic residues" evidence="1">
    <location>
        <begin position="77"/>
        <end position="92"/>
    </location>
</feature>
<dbReference type="EMBL" id="JAVRHT010000002">
    <property type="protein sequence ID" value="MDT0630410.1"/>
    <property type="molecule type" value="Genomic_DNA"/>
</dbReference>
<comment type="caution">
    <text evidence="2">The sequence shown here is derived from an EMBL/GenBank/DDBJ whole genome shotgun (WGS) entry which is preliminary data.</text>
</comment>
<evidence type="ECO:0000313" key="3">
    <source>
        <dbReference type="Proteomes" id="UP001267426"/>
    </source>
</evidence>
<name>A0ABU3BMF2_9BACT</name>
<sequence length="92" mass="9767">MKTTLLALAVAVSFGLTGCESEQAEAIDERGEAIEEAYEERGDAIEEQYDDAADRVDERIEDGAPPGDRADVIGDGEIIDEPGEPDADALGQ</sequence>
<reference evidence="2 3" key="1">
    <citation type="submission" date="2023-09" db="EMBL/GenBank/DDBJ databases">
        <authorList>
            <person name="Rey-Velasco X."/>
        </authorList>
    </citation>
    <scope>NUCLEOTIDE SEQUENCE [LARGE SCALE GENOMIC DNA]</scope>
    <source>
        <strain evidence="2 3">F394</strain>
    </source>
</reference>
<feature type="region of interest" description="Disordered" evidence="1">
    <location>
        <begin position="59"/>
        <end position="92"/>
    </location>
</feature>